<dbReference type="Gene3D" id="3.30.420.10">
    <property type="entry name" value="Ribonuclease H-like superfamily/Ribonuclease H"/>
    <property type="match status" value="1"/>
</dbReference>
<dbReference type="SUPFAM" id="SSF53098">
    <property type="entry name" value="Ribonuclease H-like"/>
    <property type="match status" value="1"/>
</dbReference>
<name>A0A183NLC9_9TREM</name>
<reference evidence="2 3" key="1">
    <citation type="submission" date="2018-11" db="EMBL/GenBank/DDBJ databases">
        <authorList>
            <consortium name="Pathogen Informatics"/>
        </authorList>
    </citation>
    <scope>NUCLEOTIDE SEQUENCE [LARGE SCALE GENOMIC DNA]</scope>
    <source>
        <strain>Denwood</strain>
        <strain evidence="3">Zambia</strain>
    </source>
</reference>
<proteinExistence type="predicted"/>
<dbReference type="STRING" id="31246.A0A183NLC9"/>
<protein>
    <submittedName>
        <fullName evidence="2">Uncharacterized protein</fullName>
    </submittedName>
</protein>
<sequence>MERIRITAYHPASSGLVERFHCQLKSALRAHENNNWYEILPLVLLDIRMNFEAGIQCSAAELVYGTTLRLPGKFSTPRSSNDAGKLDHIYRLSEFMRTLFPVSSGIQHRQVAPPRELSTCPHVFIRVNLVRKPLQQPYEGPFHVIARHEKTFKTEHVDDSVLLDNLRPNFRPTKLGSGITTPTSDPTLDTSETSFSRHGQQHVSSAPCTDEASVSRLDQQNTPPLTSDEIAGS</sequence>
<gene>
    <name evidence="2" type="ORF">SMTD_LOCUS2916</name>
</gene>
<evidence type="ECO:0000313" key="2">
    <source>
        <dbReference type="EMBL" id="VDO90454.1"/>
    </source>
</evidence>
<evidence type="ECO:0000256" key="1">
    <source>
        <dbReference type="SAM" id="MobiDB-lite"/>
    </source>
</evidence>
<feature type="region of interest" description="Disordered" evidence="1">
    <location>
        <begin position="171"/>
        <end position="233"/>
    </location>
</feature>
<dbReference type="GO" id="GO:0003676">
    <property type="term" value="F:nucleic acid binding"/>
    <property type="evidence" value="ECO:0007669"/>
    <property type="project" value="InterPro"/>
</dbReference>
<organism evidence="2 3">
    <name type="scientific">Schistosoma mattheei</name>
    <dbReference type="NCBI Taxonomy" id="31246"/>
    <lineage>
        <taxon>Eukaryota</taxon>
        <taxon>Metazoa</taxon>
        <taxon>Spiralia</taxon>
        <taxon>Lophotrochozoa</taxon>
        <taxon>Platyhelminthes</taxon>
        <taxon>Trematoda</taxon>
        <taxon>Digenea</taxon>
        <taxon>Strigeidida</taxon>
        <taxon>Schistosomatoidea</taxon>
        <taxon>Schistosomatidae</taxon>
        <taxon>Schistosoma</taxon>
    </lineage>
</organism>
<dbReference type="PANTHER" id="PTHR38681">
    <property type="entry name" value="RETROVIRUS-RELATED POL POLYPROTEIN FROM TRANSPOSON 412-LIKE PROTEIN-RELATED"/>
    <property type="match status" value="1"/>
</dbReference>
<keyword evidence="3" id="KW-1185">Reference proteome</keyword>
<dbReference type="InterPro" id="IPR012337">
    <property type="entry name" value="RNaseH-like_sf"/>
</dbReference>
<feature type="compositionally biased region" description="Low complexity" evidence="1">
    <location>
        <begin position="180"/>
        <end position="194"/>
    </location>
</feature>
<dbReference type="AlphaFoldDB" id="A0A183NLC9"/>
<feature type="compositionally biased region" description="Polar residues" evidence="1">
    <location>
        <begin position="216"/>
        <end position="225"/>
    </location>
</feature>
<dbReference type="PANTHER" id="PTHR38681:SF1">
    <property type="entry name" value="RETROVIRUS-RELATED POL POLYPROTEIN FROM TRANSPOSON 412-LIKE PROTEIN"/>
    <property type="match status" value="1"/>
</dbReference>
<dbReference type="InterPro" id="IPR036397">
    <property type="entry name" value="RNaseH_sf"/>
</dbReference>
<evidence type="ECO:0000313" key="3">
    <source>
        <dbReference type="Proteomes" id="UP000269396"/>
    </source>
</evidence>
<dbReference type="EMBL" id="UZAL01004520">
    <property type="protein sequence ID" value="VDO90454.1"/>
    <property type="molecule type" value="Genomic_DNA"/>
</dbReference>
<feature type="compositionally biased region" description="Polar residues" evidence="1">
    <location>
        <begin position="196"/>
        <end position="207"/>
    </location>
</feature>
<dbReference type="Proteomes" id="UP000269396">
    <property type="component" value="Unassembled WGS sequence"/>
</dbReference>
<accession>A0A183NLC9</accession>